<gene>
    <name evidence="1" type="ORF">BJY16_003401</name>
</gene>
<dbReference type="EMBL" id="JACHNB010000001">
    <property type="protein sequence ID" value="MBB4739942.1"/>
    <property type="molecule type" value="Genomic_DNA"/>
</dbReference>
<dbReference type="Pfam" id="PF13671">
    <property type="entry name" value="AAA_33"/>
    <property type="match status" value="1"/>
</dbReference>
<dbReference type="RefSeq" id="WP_185040417.1">
    <property type="nucleotide sequence ID" value="NZ_BAABFG010000005.1"/>
</dbReference>
<dbReference type="Gene3D" id="3.40.50.300">
    <property type="entry name" value="P-loop containing nucleotide triphosphate hydrolases"/>
    <property type="match status" value="1"/>
</dbReference>
<dbReference type="SUPFAM" id="SSF52540">
    <property type="entry name" value="P-loop containing nucleoside triphosphate hydrolases"/>
    <property type="match status" value="1"/>
</dbReference>
<evidence type="ECO:0000313" key="1">
    <source>
        <dbReference type="EMBL" id="MBB4739942.1"/>
    </source>
</evidence>
<keyword evidence="1" id="KW-0808">Transferase</keyword>
<evidence type="ECO:0000313" key="2">
    <source>
        <dbReference type="Proteomes" id="UP000546162"/>
    </source>
</evidence>
<sequence length="170" mass="18452">MTRLIVLNGPAGCGKSTLARRFAEEHPLTLNLDVDRVRDLIGGWRDRPAEAGLLARAAALAAARAHLLAGHPVIVPQLLARPEFLNQAAALAAEVGAGFHHLVLMDGRESALRRWAAREGRPVTDAERAEVAALYDRLLTLLASRPEARFVTSREGRIDRTYQEVLAALG</sequence>
<dbReference type="GO" id="GO:0016301">
    <property type="term" value="F:kinase activity"/>
    <property type="evidence" value="ECO:0007669"/>
    <property type="project" value="UniProtKB-KW"/>
</dbReference>
<organism evidence="1 2">
    <name type="scientific">Actinoplanes octamycinicus</name>
    <dbReference type="NCBI Taxonomy" id="135948"/>
    <lineage>
        <taxon>Bacteria</taxon>
        <taxon>Bacillati</taxon>
        <taxon>Actinomycetota</taxon>
        <taxon>Actinomycetes</taxon>
        <taxon>Micromonosporales</taxon>
        <taxon>Micromonosporaceae</taxon>
        <taxon>Actinoplanes</taxon>
    </lineage>
</organism>
<dbReference type="AlphaFoldDB" id="A0A7W7GXI1"/>
<proteinExistence type="predicted"/>
<accession>A0A7W7GXI1</accession>
<comment type="caution">
    <text evidence="1">The sequence shown here is derived from an EMBL/GenBank/DDBJ whole genome shotgun (WGS) entry which is preliminary data.</text>
</comment>
<reference evidence="1 2" key="1">
    <citation type="submission" date="2020-08" db="EMBL/GenBank/DDBJ databases">
        <title>Sequencing the genomes of 1000 actinobacteria strains.</title>
        <authorList>
            <person name="Klenk H.-P."/>
        </authorList>
    </citation>
    <scope>NUCLEOTIDE SEQUENCE [LARGE SCALE GENOMIC DNA]</scope>
    <source>
        <strain evidence="1 2">DSM 45809</strain>
    </source>
</reference>
<dbReference type="Proteomes" id="UP000546162">
    <property type="component" value="Unassembled WGS sequence"/>
</dbReference>
<dbReference type="InterPro" id="IPR027417">
    <property type="entry name" value="P-loop_NTPase"/>
</dbReference>
<name>A0A7W7GXI1_9ACTN</name>
<keyword evidence="1" id="KW-0418">Kinase</keyword>
<keyword evidence="2" id="KW-1185">Reference proteome</keyword>
<protein>
    <submittedName>
        <fullName evidence="1">Putative kinase</fullName>
    </submittedName>
</protein>